<evidence type="ECO:0000313" key="2">
    <source>
        <dbReference type="EMBL" id="PIK52468.1"/>
    </source>
</evidence>
<accession>A0A2G8KWT2</accession>
<name>A0A2G8KWT2_STIJA</name>
<comment type="caution">
    <text evidence="2">The sequence shown here is derived from an EMBL/GenBank/DDBJ whole genome shotgun (WGS) entry which is preliminary data.</text>
</comment>
<keyword evidence="3" id="KW-1185">Reference proteome</keyword>
<sequence length="100" mass="11332">MRTKEETKMKTPSMMINGNTSSDEEEDEESESKGGSPSDRTEQHSSTHSYSVLRRIRSTTEQRSSPSHQRSGHWSDFLQSLNDAKEEATMELRGRGTPDL</sequence>
<evidence type="ECO:0000313" key="3">
    <source>
        <dbReference type="Proteomes" id="UP000230750"/>
    </source>
</evidence>
<evidence type="ECO:0000256" key="1">
    <source>
        <dbReference type="SAM" id="MobiDB-lite"/>
    </source>
</evidence>
<reference evidence="2 3" key="1">
    <citation type="journal article" date="2017" name="PLoS Biol.">
        <title>The sea cucumber genome provides insights into morphological evolution and visceral regeneration.</title>
        <authorList>
            <person name="Zhang X."/>
            <person name="Sun L."/>
            <person name="Yuan J."/>
            <person name="Sun Y."/>
            <person name="Gao Y."/>
            <person name="Zhang L."/>
            <person name="Li S."/>
            <person name="Dai H."/>
            <person name="Hamel J.F."/>
            <person name="Liu C."/>
            <person name="Yu Y."/>
            <person name="Liu S."/>
            <person name="Lin W."/>
            <person name="Guo K."/>
            <person name="Jin S."/>
            <person name="Xu P."/>
            <person name="Storey K.B."/>
            <person name="Huan P."/>
            <person name="Zhang T."/>
            <person name="Zhou Y."/>
            <person name="Zhang J."/>
            <person name="Lin C."/>
            <person name="Li X."/>
            <person name="Xing L."/>
            <person name="Huo D."/>
            <person name="Sun M."/>
            <person name="Wang L."/>
            <person name="Mercier A."/>
            <person name="Li F."/>
            <person name="Yang H."/>
            <person name="Xiang J."/>
        </authorList>
    </citation>
    <scope>NUCLEOTIDE SEQUENCE [LARGE SCALE GENOMIC DNA]</scope>
    <source>
        <strain evidence="2">Shaxun</strain>
        <tissue evidence="2">Muscle</tissue>
    </source>
</reference>
<feature type="region of interest" description="Disordered" evidence="1">
    <location>
        <begin position="1"/>
        <end position="100"/>
    </location>
</feature>
<dbReference type="Proteomes" id="UP000230750">
    <property type="component" value="Unassembled WGS sequence"/>
</dbReference>
<gene>
    <name evidence="2" type="ORF">BSL78_10626</name>
</gene>
<protein>
    <submittedName>
        <fullName evidence="2">Uncharacterized protein</fullName>
    </submittedName>
</protein>
<feature type="compositionally biased region" description="Polar residues" evidence="1">
    <location>
        <begin position="59"/>
        <end position="69"/>
    </location>
</feature>
<organism evidence="2 3">
    <name type="scientific">Stichopus japonicus</name>
    <name type="common">Sea cucumber</name>
    <dbReference type="NCBI Taxonomy" id="307972"/>
    <lineage>
        <taxon>Eukaryota</taxon>
        <taxon>Metazoa</taxon>
        <taxon>Echinodermata</taxon>
        <taxon>Eleutherozoa</taxon>
        <taxon>Echinozoa</taxon>
        <taxon>Holothuroidea</taxon>
        <taxon>Aspidochirotacea</taxon>
        <taxon>Aspidochirotida</taxon>
        <taxon>Stichopodidae</taxon>
        <taxon>Apostichopus</taxon>
    </lineage>
</organism>
<proteinExistence type="predicted"/>
<dbReference type="AlphaFoldDB" id="A0A2G8KWT2"/>
<feature type="compositionally biased region" description="Basic and acidic residues" evidence="1">
    <location>
        <begin position="83"/>
        <end position="100"/>
    </location>
</feature>
<dbReference type="EMBL" id="MRZV01000327">
    <property type="protein sequence ID" value="PIK52468.1"/>
    <property type="molecule type" value="Genomic_DNA"/>
</dbReference>